<evidence type="ECO:0000256" key="1">
    <source>
        <dbReference type="ARBA" id="ARBA00004325"/>
    </source>
</evidence>
<dbReference type="OrthoDB" id="2094445at2759"/>
<keyword evidence="2" id="KW-0496">Mitochondrion</keyword>
<dbReference type="GO" id="GO:0015986">
    <property type="term" value="P:proton motive force-driven ATP synthesis"/>
    <property type="evidence" value="ECO:0007669"/>
    <property type="project" value="TreeGrafter"/>
</dbReference>
<evidence type="ECO:0000256" key="2">
    <source>
        <dbReference type="ARBA" id="ARBA00023128"/>
    </source>
</evidence>
<dbReference type="Pfam" id="PF11022">
    <property type="entry name" value="ATP19"/>
    <property type="match status" value="1"/>
</dbReference>
<evidence type="ECO:0000313" key="6">
    <source>
        <dbReference type="Proteomes" id="UP000606974"/>
    </source>
</evidence>
<comment type="subcellular location">
    <subcellularLocation>
        <location evidence="1">Mitochondrion membrane</location>
    </subcellularLocation>
</comment>
<feature type="transmembrane region" description="Helical" evidence="4">
    <location>
        <begin position="12"/>
        <end position="32"/>
    </location>
</feature>
<sequence>MVAMYTLFGRQVGSHYLAMATLSALFGGSYLAMRGGEKKTAQGPPINASSKDEEAFIQDFLKSVQDEEAKAKTKA</sequence>
<organism evidence="5 6">
    <name type="scientific">Endocarpon pusillum</name>
    <dbReference type="NCBI Taxonomy" id="364733"/>
    <lineage>
        <taxon>Eukaryota</taxon>
        <taxon>Fungi</taxon>
        <taxon>Dikarya</taxon>
        <taxon>Ascomycota</taxon>
        <taxon>Pezizomycotina</taxon>
        <taxon>Eurotiomycetes</taxon>
        <taxon>Chaetothyriomycetidae</taxon>
        <taxon>Verrucariales</taxon>
        <taxon>Verrucariaceae</taxon>
        <taxon>Endocarpon</taxon>
    </lineage>
</organism>
<accession>A0A8H7DX30</accession>
<evidence type="ECO:0000313" key="5">
    <source>
        <dbReference type="EMBL" id="KAF7502554.1"/>
    </source>
</evidence>
<evidence type="ECO:0000256" key="4">
    <source>
        <dbReference type="SAM" id="Phobius"/>
    </source>
</evidence>
<dbReference type="Proteomes" id="UP000606974">
    <property type="component" value="Unassembled WGS sequence"/>
</dbReference>
<dbReference type="GO" id="GO:0031966">
    <property type="term" value="C:mitochondrial membrane"/>
    <property type="evidence" value="ECO:0007669"/>
    <property type="project" value="UniProtKB-SubCell"/>
</dbReference>
<evidence type="ECO:0000256" key="3">
    <source>
        <dbReference type="ARBA" id="ARBA00023136"/>
    </source>
</evidence>
<dbReference type="AlphaFoldDB" id="A0A8H7DX30"/>
<name>A0A8H7DX30_9EURO</name>
<comment type="caution">
    <text evidence="5">The sequence shown here is derived from an EMBL/GenBank/DDBJ whole genome shotgun (WGS) entry which is preliminary data.</text>
</comment>
<keyword evidence="3 4" id="KW-0472">Membrane</keyword>
<dbReference type="InterPro" id="IPR021278">
    <property type="entry name" value="ATP19"/>
</dbReference>
<gene>
    <name evidence="5" type="ORF">GJ744_005493</name>
</gene>
<evidence type="ECO:0008006" key="7">
    <source>
        <dbReference type="Google" id="ProtNLM"/>
    </source>
</evidence>
<keyword evidence="4" id="KW-0812">Transmembrane</keyword>
<proteinExistence type="predicted"/>
<protein>
    <recommendedName>
        <fullName evidence="7">ATP synthase subunit K</fullName>
    </recommendedName>
</protein>
<keyword evidence="4" id="KW-1133">Transmembrane helix</keyword>
<dbReference type="EMBL" id="JAACFV010000239">
    <property type="protein sequence ID" value="KAF7502554.1"/>
    <property type="molecule type" value="Genomic_DNA"/>
</dbReference>
<dbReference type="PANTHER" id="PTHR28074">
    <property type="entry name" value="ATP SYNTHASE SUBUNIT K, MITOCHONDRIAL"/>
    <property type="match status" value="1"/>
</dbReference>
<dbReference type="PANTHER" id="PTHR28074:SF1">
    <property type="entry name" value="ATP SYNTHASE SUBUNIT K, MITOCHONDRIAL"/>
    <property type="match status" value="1"/>
</dbReference>
<keyword evidence="6" id="KW-1185">Reference proteome</keyword>
<reference evidence="5" key="1">
    <citation type="submission" date="2020-02" db="EMBL/GenBank/DDBJ databases">
        <authorList>
            <person name="Palmer J.M."/>
        </authorList>
    </citation>
    <scope>NUCLEOTIDE SEQUENCE</scope>
    <source>
        <strain evidence="5">EPUS1.4</strain>
        <tissue evidence="5">Thallus</tissue>
    </source>
</reference>